<proteinExistence type="predicted"/>
<feature type="region of interest" description="Disordered" evidence="1">
    <location>
        <begin position="196"/>
        <end position="235"/>
    </location>
</feature>
<dbReference type="EMBL" id="JPKZ01000619">
    <property type="protein sequence ID" value="KHN86451.1"/>
    <property type="molecule type" value="Genomic_DNA"/>
</dbReference>
<organism evidence="2 3">
    <name type="scientific">Toxocara canis</name>
    <name type="common">Canine roundworm</name>
    <dbReference type="NCBI Taxonomy" id="6265"/>
    <lineage>
        <taxon>Eukaryota</taxon>
        <taxon>Metazoa</taxon>
        <taxon>Ecdysozoa</taxon>
        <taxon>Nematoda</taxon>
        <taxon>Chromadorea</taxon>
        <taxon>Rhabditida</taxon>
        <taxon>Spirurina</taxon>
        <taxon>Ascaridomorpha</taxon>
        <taxon>Ascaridoidea</taxon>
        <taxon>Toxocaridae</taxon>
        <taxon>Toxocara</taxon>
    </lineage>
</organism>
<evidence type="ECO:0000313" key="3">
    <source>
        <dbReference type="Proteomes" id="UP000031036"/>
    </source>
</evidence>
<evidence type="ECO:0000313" key="2">
    <source>
        <dbReference type="EMBL" id="KHN86451.1"/>
    </source>
</evidence>
<name>A0A0B2VSB7_TOXCA</name>
<keyword evidence="3" id="KW-1185">Reference proteome</keyword>
<protein>
    <submittedName>
        <fullName evidence="2">Uncharacterized protein</fullName>
    </submittedName>
</protein>
<comment type="caution">
    <text evidence="2">The sequence shown here is derived from an EMBL/GenBank/DDBJ whole genome shotgun (WGS) entry which is preliminary data.</text>
</comment>
<reference evidence="2 3" key="1">
    <citation type="submission" date="2014-11" db="EMBL/GenBank/DDBJ databases">
        <title>Genetic blueprint of the zoonotic pathogen Toxocara canis.</title>
        <authorList>
            <person name="Zhu X.-Q."/>
            <person name="Korhonen P.K."/>
            <person name="Cai H."/>
            <person name="Young N.D."/>
            <person name="Nejsum P."/>
            <person name="von Samson-Himmelstjerna G."/>
            <person name="Boag P.R."/>
            <person name="Tan P."/>
            <person name="Li Q."/>
            <person name="Min J."/>
            <person name="Yang Y."/>
            <person name="Wang X."/>
            <person name="Fang X."/>
            <person name="Hall R.S."/>
            <person name="Hofmann A."/>
            <person name="Sternberg P.W."/>
            <person name="Jex A.R."/>
            <person name="Gasser R.B."/>
        </authorList>
    </citation>
    <scope>NUCLEOTIDE SEQUENCE [LARGE SCALE GENOMIC DNA]</scope>
    <source>
        <strain evidence="2">PN_DK_2014</strain>
    </source>
</reference>
<evidence type="ECO:0000256" key="1">
    <source>
        <dbReference type="SAM" id="MobiDB-lite"/>
    </source>
</evidence>
<dbReference type="AlphaFoldDB" id="A0A0B2VSB7"/>
<sequence length="248" mass="27727">MTVMHHITKQLHYITVVQHYGHASYCETVTPYYGRAPYYETAALYYGRALHYSHAPLRPCTVLRNSCTMAMLRSCAVLRKCCPISLSCTILRNSRTILRLCTIAVTRRITKGLYHISVSYHNGHEPYYETVAPWPCYSYAPYYGTLTVAIRESDRKDSLNVLSKKKLQAGISTFDRSESVTQSAGQRFIHRCQRAGEENENKKGWGHKGIKAERGGSAVQPEQPEPNSGVCVPETEQDCLVGGAEGGG</sequence>
<dbReference type="Proteomes" id="UP000031036">
    <property type="component" value="Unassembled WGS sequence"/>
</dbReference>
<accession>A0A0B2VSB7</accession>
<gene>
    <name evidence="2" type="ORF">Tcan_16031</name>
</gene>